<feature type="transmembrane region" description="Helical" evidence="1">
    <location>
        <begin position="159"/>
        <end position="180"/>
    </location>
</feature>
<dbReference type="AlphaFoldDB" id="A0A3B0RHY1"/>
<gene>
    <name evidence="2" type="ORF">MNBD_ALPHA05-2229</name>
</gene>
<dbReference type="PROSITE" id="PS51257">
    <property type="entry name" value="PROKAR_LIPOPROTEIN"/>
    <property type="match status" value="1"/>
</dbReference>
<keyword evidence="1" id="KW-0472">Membrane</keyword>
<dbReference type="EMBL" id="UOEH01000064">
    <property type="protein sequence ID" value="VAV91452.1"/>
    <property type="molecule type" value="Genomic_DNA"/>
</dbReference>
<name>A0A3B0RHY1_9ZZZZ</name>
<feature type="transmembrane region" description="Helical" evidence="1">
    <location>
        <begin position="230"/>
        <end position="247"/>
    </location>
</feature>
<keyword evidence="1" id="KW-0812">Transmembrane</keyword>
<organism evidence="2">
    <name type="scientific">hydrothermal vent metagenome</name>
    <dbReference type="NCBI Taxonomy" id="652676"/>
    <lineage>
        <taxon>unclassified sequences</taxon>
        <taxon>metagenomes</taxon>
        <taxon>ecological metagenomes</taxon>
    </lineage>
</organism>
<keyword evidence="1" id="KW-1133">Transmembrane helix</keyword>
<reference evidence="2" key="1">
    <citation type="submission" date="2018-06" db="EMBL/GenBank/DDBJ databases">
        <authorList>
            <person name="Zhirakovskaya E."/>
        </authorList>
    </citation>
    <scope>NUCLEOTIDE SEQUENCE</scope>
</reference>
<sequence>MQYFKIYIVIVVAFLASSCSPDMESMVRKFMPEDAIAVSDLAVDHYLEKNSEGLMSIADPSLKTEATEAALIKLYDFRGDGEVISKKIIGGNFKTNTSTGTSAEVTYEIEMSDRYLIIATVLQKTENQFRLLGLNVNVMETSYSESVAFSFAGKTPTHYIIFGLTILVPLFILFTLIACIRKKGLKRKILWCIFILFSFGSVTFNWATAALSFSILQFQIFGAGFILTDVWYFKIGIPLGAILWWIMHGRSRLSEIRAE</sequence>
<protein>
    <submittedName>
        <fullName evidence="2">Uncharacterized protein</fullName>
    </submittedName>
</protein>
<feature type="transmembrane region" description="Helical" evidence="1">
    <location>
        <begin position="189"/>
        <end position="218"/>
    </location>
</feature>
<evidence type="ECO:0000256" key="1">
    <source>
        <dbReference type="SAM" id="Phobius"/>
    </source>
</evidence>
<proteinExistence type="predicted"/>
<evidence type="ECO:0000313" key="2">
    <source>
        <dbReference type="EMBL" id="VAV91452.1"/>
    </source>
</evidence>
<accession>A0A3B0RHY1</accession>